<evidence type="ECO:0000313" key="4">
    <source>
        <dbReference type="Proteomes" id="UP000323386"/>
    </source>
</evidence>
<gene>
    <name evidence="3" type="ORF">PSFLO_01755</name>
</gene>
<dbReference type="EMBL" id="OOIP01000004">
    <property type="protein sequence ID" value="SPO36284.1"/>
    <property type="molecule type" value="Genomic_DNA"/>
</dbReference>
<organism evidence="3 4">
    <name type="scientific">Pseudozyma flocculosa</name>
    <dbReference type="NCBI Taxonomy" id="84751"/>
    <lineage>
        <taxon>Eukaryota</taxon>
        <taxon>Fungi</taxon>
        <taxon>Dikarya</taxon>
        <taxon>Basidiomycota</taxon>
        <taxon>Ustilaginomycotina</taxon>
        <taxon>Ustilaginomycetes</taxon>
        <taxon>Ustilaginales</taxon>
        <taxon>Ustilaginaceae</taxon>
        <taxon>Pseudozyma</taxon>
    </lineage>
</organism>
<accession>A0A5C3EVJ2</accession>
<proteinExistence type="predicted"/>
<reference evidence="3 4" key="1">
    <citation type="submission" date="2018-03" db="EMBL/GenBank/DDBJ databases">
        <authorList>
            <person name="Guldener U."/>
        </authorList>
    </citation>
    <scope>NUCLEOTIDE SEQUENCE [LARGE SCALE GENOMIC DNA]</scope>
    <source>
        <strain evidence="3 4">DAOM196992</strain>
    </source>
</reference>
<feature type="signal peptide" evidence="2">
    <location>
        <begin position="1"/>
        <end position="17"/>
    </location>
</feature>
<feature type="chain" id="PRO_5022979924" evidence="2">
    <location>
        <begin position="18"/>
        <end position="159"/>
    </location>
</feature>
<feature type="region of interest" description="Disordered" evidence="1">
    <location>
        <begin position="123"/>
        <end position="159"/>
    </location>
</feature>
<keyword evidence="4" id="KW-1185">Reference proteome</keyword>
<protein>
    <submittedName>
        <fullName evidence="3">Uncharacterized protein</fullName>
    </submittedName>
</protein>
<sequence length="159" mass="16526">MACIAAFVLAFSSAAEALPLPRRVDTSDILAAGSPFSVALASGNTVLVKRRGDGAGAGDDAAWDANELSFAKRGISFSWLGELLGGMCSSGCAKVAKASGANRVADTTEERFWRVPPPMDTLDPFYPPARGNPYGYRPGGAPIDPPSRRPSLLSSPRAA</sequence>
<keyword evidence="2" id="KW-0732">Signal</keyword>
<evidence type="ECO:0000256" key="1">
    <source>
        <dbReference type="SAM" id="MobiDB-lite"/>
    </source>
</evidence>
<evidence type="ECO:0000313" key="3">
    <source>
        <dbReference type="EMBL" id="SPO36284.1"/>
    </source>
</evidence>
<evidence type="ECO:0000256" key="2">
    <source>
        <dbReference type="SAM" id="SignalP"/>
    </source>
</evidence>
<feature type="compositionally biased region" description="Low complexity" evidence="1">
    <location>
        <begin position="149"/>
        <end position="159"/>
    </location>
</feature>
<dbReference type="AlphaFoldDB" id="A0A5C3EVJ2"/>
<dbReference type="Proteomes" id="UP000323386">
    <property type="component" value="Unassembled WGS sequence"/>
</dbReference>
<name>A0A5C3EVJ2_9BASI</name>